<protein>
    <submittedName>
        <fullName evidence="1">Uncharacterized protein</fullName>
    </submittedName>
</protein>
<evidence type="ECO:0000313" key="1">
    <source>
        <dbReference type="EMBL" id="VXC01276.1"/>
    </source>
</evidence>
<accession>A0A653V736</accession>
<reference evidence="1 2" key="1">
    <citation type="submission" date="2019-10" db="EMBL/GenBank/DDBJ databases">
        <authorList>
            <person name="Karimi E."/>
        </authorList>
    </citation>
    <scope>NUCLEOTIDE SEQUENCE [LARGE SCALE GENOMIC DNA]</scope>
    <source>
        <strain evidence="1">Bacillus sp. 348</strain>
    </source>
</reference>
<name>A0A653V736_BACAB</name>
<dbReference type="AlphaFoldDB" id="A0A653V736"/>
<organism evidence="1 2">
    <name type="scientific">Bacillus altitudinis</name>
    <dbReference type="NCBI Taxonomy" id="293387"/>
    <lineage>
        <taxon>Bacteria</taxon>
        <taxon>Bacillati</taxon>
        <taxon>Bacillota</taxon>
        <taxon>Bacilli</taxon>
        <taxon>Bacillales</taxon>
        <taxon>Bacillaceae</taxon>
        <taxon>Bacillus</taxon>
    </lineage>
</organism>
<proteinExistence type="predicted"/>
<gene>
    <name evidence="1" type="ORF">BACI348_50043</name>
</gene>
<dbReference type="Proteomes" id="UP000433089">
    <property type="component" value="Unassembled WGS sequence"/>
</dbReference>
<dbReference type="EMBL" id="CABWLH010000010">
    <property type="protein sequence ID" value="VXC01276.1"/>
    <property type="molecule type" value="Genomic_DNA"/>
</dbReference>
<sequence length="58" mass="7119">MQNVKINETYLPLTEKFEHVKLIMFKTLNFYLTNLPKRIRGGSFYESNTIYRWTMGWR</sequence>
<evidence type="ECO:0000313" key="2">
    <source>
        <dbReference type="Proteomes" id="UP000433089"/>
    </source>
</evidence>